<evidence type="ECO:0000313" key="4">
    <source>
        <dbReference type="Proteomes" id="UP000190951"/>
    </source>
</evidence>
<dbReference type="Pfam" id="PF02491">
    <property type="entry name" value="SHS2_FTSA"/>
    <property type="match status" value="1"/>
</dbReference>
<dbReference type="InterPro" id="IPR043129">
    <property type="entry name" value="ATPase_NBD"/>
</dbReference>
<dbReference type="GO" id="GO:0032153">
    <property type="term" value="C:cell division site"/>
    <property type="evidence" value="ECO:0007669"/>
    <property type="project" value="UniProtKB-UniRule"/>
</dbReference>
<keyword evidence="4" id="KW-1185">Reference proteome</keyword>
<dbReference type="AlphaFoldDB" id="A0A1S8KZY1"/>
<dbReference type="SUPFAM" id="SSF53067">
    <property type="entry name" value="Actin-like ATPase domain"/>
    <property type="match status" value="2"/>
</dbReference>
<evidence type="ECO:0000256" key="2">
    <source>
        <dbReference type="PIRNR" id="PIRNR003101"/>
    </source>
</evidence>
<evidence type="ECO:0000256" key="1">
    <source>
        <dbReference type="HAMAP-Rule" id="MF_02033"/>
    </source>
</evidence>
<comment type="function">
    <text evidence="1 2">Cell division protein that is involved in the assembly of the Z ring. May serve as a membrane anchor for the Z ring.</text>
</comment>
<keyword evidence="1" id="KW-1003">Cell membrane</keyword>
<keyword evidence="1" id="KW-0472">Membrane</keyword>
<protein>
    <recommendedName>
        <fullName evidence="1 2">Cell division protein FtsA</fullName>
    </recommendedName>
</protein>
<reference evidence="3 4" key="1">
    <citation type="submission" date="2022-04" db="EMBL/GenBank/DDBJ databases">
        <title>Genome sequence of C. roseum typestrain.</title>
        <authorList>
            <person name="Poehlein A."/>
            <person name="Schoch T."/>
            <person name="Duerre P."/>
            <person name="Daniel R."/>
        </authorList>
    </citation>
    <scope>NUCLEOTIDE SEQUENCE [LARGE SCALE GENOMIC DNA]</scope>
    <source>
        <strain evidence="3 4">DSM 7320</strain>
    </source>
</reference>
<comment type="subcellular location">
    <subcellularLocation>
        <location evidence="1">Cell membrane</location>
        <topology evidence="1">Peripheral membrane protein</topology>
        <orientation evidence="1">Cytoplasmic side</orientation>
    </subcellularLocation>
    <text evidence="1">Localizes to the Z ring in an FtsZ-dependent manner. Targeted to the membrane through a conserved C-terminal amphipathic helix.</text>
</comment>
<keyword evidence="1 2" id="KW-0131">Cell cycle</keyword>
<dbReference type="InterPro" id="IPR050696">
    <property type="entry name" value="FtsA/MreB"/>
</dbReference>
<organism evidence="3 4">
    <name type="scientific">Clostridium felsineum</name>
    <dbReference type="NCBI Taxonomy" id="36839"/>
    <lineage>
        <taxon>Bacteria</taxon>
        <taxon>Bacillati</taxon>
        <taxon>Bacillota</taxon>
        <taxon>Clostridia</taxon>
        <taxon>Eubacteriales</taxon>
        <taxon>Clostridiaceae</taxon>
        <taxon>Clostridium</taxon>
    </lineage>
</organism>
<dbReference type="STRING" id="84029.CROST_35240"/>
<dbReference type="CDD" id="cd24048">
    <property type="entry name" value="ASKHA_NBD_FtsA"/>
    <property type="match status" value="1"/>
</dbReference>
<dbReference type="Gene3D" id="3.30.420.40">
    <property type="match status" value="2"/>
</dbReference>
<dbReference type="InterPro" id="IPR020823">
    <property type="entry name" value="Cell_div_FtsA"/>
</dbReference>
<dbReference type="PIRSF" id="PIRSF003101">
    <property type="entry name" value="FtsA"/>
    <property type="match status" value="1"/>
</dbReference>
<dbReference type="InterPro" id="IPR003494">
    <property type="entry name" value="SHS2_FtsA"/>
</dbReference>
<accession>A0A1S8KZY1</accession>
<dbReference type="NCBIfam" id="TIGR01174">
    <property type="entry name" value="ftsA"/>
    <property type="match status" value="1"/>
</dbReference>
<dbReference type="EMBL" id="CP096983">
    <property type="protein sequence ID" value="URZ11553.1"/>
    <property type="molecule type" value="Genomic_DNA"/>
</dbReference>
<comment type="similarity">
    <text evidence="1 2">Belongs to the FtsA/MreB family.</text>
</comment>
<dbReference type="PANTHER" id="PTHR32432:SF4">
    <property type="entry name" value="CELL DIVISION PROTEIN FTSA"/>
    <property type="match status" value="1"/>
</dbReference>
<name>A0A1S8KZY1_9CLOT</name>
<dbReference type="Proteomes" id="UP000190951">
    <property type="component" value="Chromosome"/>
</dbReference>
<proteinExistence type="inferred from homology"/>
<comment type="subunit">
    <text evidence="1">Self-interacts. Interacts with FtsZ.</text>
</comment>
<dbReference type="RefSeq" id="WP_077832851.1">
    <property type="nucleotide sequence ID" value="NZ_CP096983.1"/>
</dbReference>
<dbReference type="KEGG" id="crw:CROST_022700"/>
<evidence type="ECO:0000313" key="3">
    <source>
        <dbReference type="EMBL" id="URZ11553.1"/>
    </source>
</evidence>
<dbReference type="GO" id="GO:0009898">
    <property type="term" value="C:cytoplasmic side of plasma membrane"/>
    <property type="evidence" value="ECO:0007669"/>
    <property type="project" value="UniProtKB-UniRule"/>
</dbReference>
<dbReference type="PANTHER" id="PTHR32432">
    <property type="entry name" value="CELL DIVISION PROTEIN FTSA-RELATED"/>
    <property type="match status" value="1"/>
</dbReference>
<dbReference type="GO" id="GO:0043093">
    <property type="term" value="P:FtsZ-dependent cytokinesis"/>
    <property type="evidence" value="ECO:0007669"/>
    <property type="project" value="UniProtKB-UniRule"/>
</dbReference>
<keyword evidence="1 2" id="KW-0132">Cell division</keyword>
<gene>
    <name evidence="3" type="primary">ftsA_2</name>
    <name evidence="1" type="synonym">ftsA</name>
    <name evidence="3" type="ORF">CROST_022700</name>
</gene>
<dbReference type="HAMAP" id="MF_02033">
    <property type="entry name" value="FtsA"/>
    <property type="match status" value="1"/>
</dbReference>
<dbReference type="Pfam" id="PF14450">
    <property type="entry name" value="FtsA"/>
    <property type="match status" value="1"/>
</dbReference>
<sequence>MNNYIIGIDVGSSKICIALGKLTKKGEVQIIGITSSKCEGVKKSIVVNIDSTAESIKNCMAKLKKMVEFDLSDVYVALHGSISELIHNKGVVAVSSDDRAISSSDVKRVIESTRFISVPSDREIIGVEPQQFIVDGYDNIKDPVGMSGTKLEADVHVITVNSNVVDNLIKSVNKAGYQVKGLCFEPKIVSNVTLSKHERESGCVLVDAGKENISISIIKNDNIVYIDNIPLGGSSITQDIALGLKIPFDEAEKLKLDYSDIDANIKSNNVDLNVKLSDGQNLKIDYSFFKLIVQSRIEELYELIRKKLIRKNYYNEITNVVIVGGGIALVKGSISVGRRVLDKNVRIGSPNFVGASNPIYASAVGIVSDIGYNMKSSSLFSYDEEDLKNENEDSWNKNIKRDEEKNIFSKVKNFITDLF</sequence>
<dbReference type="Gene3D" id="3.30.1490.110">
    <property type="match status" value="1"/>
</dbReference>
<dbReference type="SMART" id="SM00842">
    <property type="entry name" value="FtsA"/>
    <property type="match status" value="1"/>
</dbReference>